<comment type="caution">
    <text evidence="5">The sequence shown here is derived from an EMBL/GenBank/DDBJ whole genome shotgun (WGS) entry which is preliminary data.</text>
</comment>
<evidence type="ECO:0000313" key="6">
    <source>
        <dbReference type="Proteomes" id="UP000619479"/>
    </source>
</evidence>
<dbReference type="InterPro" id="IPR027417">
    <property type="entry name" value="P-loop_NTPase"/>
</dbReference>
<keyword evidence="1" id="KW-0805">Transcription regulation</keyword>
<dbReference type="PRINTS" id="PR00038">
    <property type="entry name" value="HTHLUXR"/>
</dbReference>
<evidence type="ECO:0000256" key="3">
    <source>
        <dbReference type="ARBA" id="ARBA00023163"/>
    </source>
</evidence>
<keyword evidence="2" id="KW-0238">DNA-binding</keyword>
<dbReference type="InterPro" id="IPR036388">
    <property type="entry name" value="WH-like_DNA-bd_sf"/>
</dbReference>
<dbReference type="SMART" id="SM00421">
    <property type="entry name" value="HTH_LUXR"/>
    <property type="match status" value="1"/>
</dbReference>
<feature type="domain" description="HTH luxR-type" evidence="4">
    <location>
        <begin position="813"/>
        <end position="877"/>
    </location>
</feature>
<dbReference type="EMBL" id="BOMH01000073">
    <property type="protein sequence ID" value="GID70282.1"/>
    <property type="molecule type" value="Genomic_DNA"/>
</dbReference>
<dbReference type="SUPFAM" id="SSF52540">
    <property type="entry name" value="P-loop containing nucleoside triphosphate hydrolases"/>
    <property type="match status" value="1"/>
</dbReference>
<dbReference type="Proteomes" id="UP000619479">
    <property type="component" value="Unassembled WGS sequence"/>
</dbReference>
<evidence type="ECO:0000256" key="2">
    <source>
        <dbReference type="ARBA" id="ARBA00023125"/>
    </source>
</evidence>
<dbReference type="Gene3D" id="1.10.10.10">
    <property type="entry name" value="Winged helix-like DNA-binding domain superfamily/Winged helix DNA-binding domain"/>
    <property type="match status" value="1"/>
</dbReference>
<dbReference type="InterPro" id="IPR041664">
    <property type="entry name" value="AAA_16"/>
</dbReference>
<accession>A0A919M8X7</accession>
<dbReference type="InterPro" id="IPR000792">
    <property type="entry name" value="Tscrpt_reg_LuxR_C"/>
</dbReference>
<dbReference type="AlphaFoldDB" id="A0A919M8X7"/>
<sequence>MNPLTSSSAGDQLTGRDVELARISRLLDAPAGNRPALVITGDRGSGRSSLLGAGIQLARRSGRHRVLTLAGSAGPAQRPYPHLLLALRHDLAALPASVGGPARAFLGLEPDTRAPHDSALPSVVAAAITAVAAGSPVLIVVDDADHLDPEVLAMVVRLSAVPSVAVLAASRTPPPAALAGMPVLELPPLSHDDAVRVLAGRGRTATAAARAAIRHRARGNPAALVELGDPGSLAGGLLSAFGAELSRLPDRTRMLLCYLAAAGVPADPELIGLAARVPGADGWRPATAAGLVTRTGNKVVFSHPLADEAAYRSASIDLRLRAHQDLAAALTASPEYQALQSAAAEPGADERIAAALEAAAAIFRSRGDLYEATAAMQKSAERSPAPDRAARRLARAVADARDLRDTAWATEMYAQVRALTGDAGPLVEAAWPAAAATLWSGRPHEAYAILTGAGLSNTVDLAVLAATTAWLTGDEEHRLGLIPFLATAPSDATVTAYVRQIVAPEQNPGHALCDEAVLPPDGVPLSARERYRLSLLGMIAWTGDRTRLAVEVLRRALAGDLFEHSPSPGFGMQLALVNALLDIGEWELAQRYATTPRAGGMPTVEAGLASLRALLHALRGENEQALRLARETWRQLDVPSNRPAHVRLLRACGLASIGDGDHDDGYRYLRSMFDRDGRPLHPYLSARAVADLAAAAARSGRHDDARTVLDQVRLAAGTAPGDRMRILLELSGALLGVDEDGFRRAAGDAAGAQWPHEHGLAHLHHGVWLRRHGSTRDARAALTTAADIFTRLGATGSAELAQREISVGGPSGPGAPTTALTAQERQVAELAAGGLSNRLIAERLFISARTVGTHLSRVYRKIGVTGRHELRTDLVRA</sequence>
<evidence type="ECO:0000313" key="5">
    <source>
        <dbReference type="EMBL" id="GID70282.1"/>
    </source>
</evidence>
<gene>
    <name evidence="5" type="ORF">Acy02nite_81630</name>
</gene>
<keyword evidence="6" id="KW-1185">Reference proteome</keyword>
<dbReference type="SUPFAM" id="SSF46894">
    <property type="entry name" value="C-terminal effector domain of the bipartite response regulators"/>
    <property type="match status" value="1"/>
</dbReference>
<organism evidence="5 6">
    <name type="scientific">Actinoplanes cyaneus</name>
    <dbReference type="NCBI Taxonomy" id="52696"/>
    <lineage>
        <taxon>Bacteria</taxon>
        <taxon>Bacillati</taxon>
        <taxon>Actinomycetota</taxon>
        <taxon>Actinomycetes</taxon>
        <taxon>Micromonosporales</taxon>
        <taxon>Micromonosporaceae</taxon>
        <taxon>Actinoplanes</taxon>
    </lineage>
</organism>
<dbReference type="InterPro" id="IPR016032">
    <property type="entry name" value="Sig_transdc_resp-reg_C-effctor"/>
</dbReference>
<dbReference type="PANTHER" id="PTHR44688:SF16">
    <property type="entry name" value="DNA-BINDING TRANSCRIPTIONAL ACTIVATOR DEVR_DOSR"/>
    <property type="match status" value="1"/>
</dbReference>
<dbReference type="PROSITE" id="PS00622">
    <property type="entry name" value="HTH_LUXR_1"/>
    <property type="match status" value="1"/>
</dbReference>
<dbReference type="GO" id="GO:0003677">
    <property type="term" value="F:DNA binding"/>
    <property type="evidence" value="ECO:0007669"/>
    <property type="project" value="UniProtKB-KW"/>
</dbReference>
<proteinExistence type="predicted"/>
<reference evidence="5" key="1">
    <citation type="submission" date="2021-01" db="EMBL/GenBank/DDBJ databases">
        <title>Whole genome shotgun sequence of Actinoplanes cyaneus NBRC 14990.</title>
        <authorList>
            <person name="Komaki H."/>
            <person name="Tamura T."/>
        </authorList>
    </citation>
    <scope>NUCLEOTIDE SEQUENCE</scope>
    <source>
        <strain evidence="5">NBRC 14990</strain>
    </source>
</reference>
<protein>
    <submittedName>
        <fullName evidence="5">Transcriptional regulator</fullName>
    </submittedName>
</protein>
<dbReference type="Pfam" id="PF00196">
    <property type="entry name" value="GerE"/>
    <property type="match status" value="1"/>
</dbReference>
<dbReference type="PROSITE" id="PS50043">
    <property type="entry name" value="HTH_LUXR_2"/>
    <property type="match status" value="1"/>
</dbReference>
<dbReference type="InterPro" id="IPR011990">
    <property type="entry name" value="TPR-like_helical_dom_sf"/>
</dbReference>
<dbReference type="PANTHER" id="PTHR44688">
    <property type="entry name" value="DNA-BINDING TRANSCRIPTIONAL ACTIVATOR DEVR_DOSR"/>
    <property type="match status" value="1"/>
</dbReference>
<evidence type="ECO:0000256" key="1">
    <source>
        <dbReference type="ARBA" id="ARBA00023015"/>
    </source>
</evidence>
<dbReference type="Gene3D" id="1.25.40.10">
    <property type="entry name" value="Tetratricopeptide repeat domain"/>
    <property type="match status" value="1"/>
</dbReference>
<keyword evidence="3" id="KW-0804">Transcription</keyword>
<dbReference type="CDD" id="cd06170">
    <property type="entry name" value="LuxR_C_like"/>
    <property type="match status" value="1"/>
</dbReference>
<dbReference type="RefSeq" id="WP_203753905.1">
    <property type="nucleotide sequence ID" value="NZ_BOMH01000073.1"/>
</dbReference>
<dbReference type="GO" id="GO:0006355">
    <property type="term" value="P:regulation of DNA-templated transcription"/>
    <property type="evidence" value="ECO:0007669"/>
    <property type="project" value="InterPro"/>
</dbReference>
<name>A0A919M8X7_9ACTN</name>
<dbReference type="Pfam" id="PF13191">
    <property type="entry name" value="AAA_16"/>
    <property type="match status" value="1"/>
</dbReference>
<evidence type="ECO:0000259" key="4">
    <source>
        <dbReference type="PROSITE" id="PS50043"/>
    </source>
</evidence>